<dbReference type="InterPro" id="IPR019734">
    <property type="entry name" value="TPR_rpt"/>
</dbReference>
<feature type="coiled-coil region" evidence="2">
    <location>
        <begin position="336"/>
        <end position="363"/>
    </location>
</feature>
<feature type="chain" id="PRO_5044870667" description="Tetratricopeptide repeat protein 17" evidence="3">
    <location>
        <begin position="25"/>
        <end position="1316"/>
    </location>
</feature>
<gene>
    <name evidence="4" type="ORF">ACJMK2_021153</name>
</gene>
<feature type="repeat" description="TPR" evidence="1">
    <location>
        <begin position="688"/>
        <end position="721"/>
    </location>
</feature>
<evidence type="ECO:0008006" key="6">
    <source>
        <dbReference type="Google" id="ProtNLM"/>
    </source>
</evidence>
<dbReference type="SUPFAM" id="SSF48452">
    <property type="entry name" value="TPR-like"/>
    <property type="match status" value="1"/>
</dbReference>
<dbReference type="InterPro" id="IPR011990">
    <property type="entry name" value="TPR-like_helical_dom_sf"/>
</dbReference>
<evidence type="ECO:0000256" key="2">
    <source>
        <dbReference type="SAM" id="Coils"/>
    </source>
</evidence>
<accession>A0ABD3U411</accession>
<evidence type="ECO:0000256" key="1">
    <source>
        <dbReference type="PROSITE-ProRule" id="PRU00339"/>
    </source>
</evidence>
<dbReference type="EMBL" id="JBJQND010000017">
    <property type="protein sequence ID" value="KAL3843208.1"/>
    <property type="molecule type" value="Genomic_DNA"/>
</dbReference>
<dbReference type="FunFam" id="1.25.40.10:FF:000061">
    <property type="entry name" value="Tetratricopeptide repeat domain 17"/>
    <property type="match status" value="1"/>
</dbReference>
<evidence type="ECO:0000313" key="5">
    <source>
        <dbReference type="Proteomes" id="UP001634394"/>
    </source>
</evidence>
<proteinExistence type="predicted"/>
<evidence type="ECO:0000313" key="4">
    <source>
        <dbReference type="EMBL" id="KAL3843208.1"/>
    </source>
</evidence>
<evidence type="ECO:0000256" key="3">
    <source>
        <dbReference type="SAM" id="SignalP"/>
    </source>
</evidence>
<dbReference type="Pfam" id="PF13181">
    <property type="entry name" value="TPR_8"/>
    <property type="match status" value="1"/>
</dbReference>
<feature type="signal peptide" evidence="3">
    <location>
        <begin position="1"/>
        <end position="24"/>
    </location>
</feature>
<dbReference type="PROSITE" id="PS50005">
    <property type="entry name" value="TPR"/>
    <property type="match status" value="2"/>
</dbReference>
<dbReference type="PANTHER" id="PTHR16091:SF1">
    <property type="entry name" value="TETRATRICOPEPTIDE REPEAT PROTEIN 17"/>
    <property type="match status" value="1"/>
</dbReference>
<dbReference type="Proteomes" id="UP001634394">
    <property type="component" value="Unassembled WGS sequence"/>
</dbReference>
<reference evidence="4 5" key="1">
    <citation type="submission" date="2024-11" db="EMBL/GenBank/DDBJ databases">
        <title>Chromosome-level genome assembly of the freshwater bivalve Anodonta woodiana.</title>
        <authorList>
            <person name="Chen X."/>
        </authorList>
    </citation>
    <scope>NUCLEOTIDE SEQUENCE [LARGE SCALE GENOMIC DNA]</scope>
    <source>
        <strain evidence="4">MN2024</strain>
        <tissue evidence="4">Gills</tissue>
    </source>
</reference>
<dbReference type="Gene3D" id="1.25.40.10">
    <property type="entry name" value="Tetratricopeptide repeat domain"/>
    <property type="match status" value="3"/>
</dbReference>
<protein>
    <recommendedName>
        <fullName evidence="6">Tetratricopeptide repeat protein 17</fullName>
    </recommendedName>
</protein>
<feature type="repeat" description="TPR" evidence="1">
    <location>
        <begin position="276"/>
        <end position="309"/>
    </location>
</feature>
<organism evidence="4 5">
    <name type="scientific">Sinanodonta woodiana</name>
    <name type="common">Chinese pond mussel</name>
    <name type="synonym">Anodonta woodiana</name>
    <dbReference type="NCBI Taxonomy" id="1069815"/>
    <lineage>
        <taxon>Eukaryota</taxon>
        <taxon>Metazoa</taxon>
        <taxon>Spiralia</taxon>
        <taxon>Lophotrochozoa</taxon>
        <taxon>Mollusca</taxon>
        <taxon>Bivalvia</taxon>
        <taxon>Autobranchia</taxon>
        <taxon>Heteroconchia</taxon>
        <taxon>Palaeoheterodonta</taxon>
        <taxon>Unionida</taxon>
        <taxon>Unionoidea</taxon>
        <taxon>Unionidae</taxon>
        <taxon>Unioninae</taxon>
        <taxon>Sinanodonta</taxon>
    </lineage>
</organism>
<dbReference type="InterPro" id="IPR052630">
    <property type="entry name" value="TTC17"/>
</dbReference>
<dbReference type="PANTHER" id="PTHR16091">
    <property type="entry name" value="TTC17 PROTEIN"/>
    <property type="match status" value="1"/>
</dbReference>
<name>A0ABD3U411_SINWO</name>
<keyword evidence="3" id="KW-0732">Signal</keyword>
<comment type="caution">
    <text evidence="4">The sequence shown here is derived from an EMBL/GenBank/DDBJ whole genome shotgun (WGS) entry which is preliminary data.</text>
</comment>
<dbReference type="SMART" id="SM00028">
    <property type="entry name" value="TPR"/>
    <property type="match status" value="7"/>
</dbReference>
<keyword evidence="2" id="KW-0175">Coiled coil</keyword>
<keyword evidence="1" id="KW-0802">TPR repeat</keyword>
<sequence>MATLLVVIVSIEFILNQFSPTVASTHWLVTEGGRIQSQVDSVFNLKRPYDLVAFMKQEDRANLLESLKKELLSRKDEIDRTEDKDTGLEQKFYKTDSDCLAAGKHLPDLDLYISTVLPLENKGIKAEDHIEMKTSIRSAPVSPDCRDFMDLDYSFHAFEHLEGMKDREKLAGTPELGLKNAITYQDSVEEYGHRIYEGLKQNSSSWVLYNMAAFYWRIKGDPYHVIECVRRALHLSPRQHKDVALISLANVLHRAKYSNEAAIVVHAALDISKELNVNHFTLGNIYAVLGEYNKSVICFENTLKIQPDFEAAAKRKHAVLCHAKLENALEAQHRSLQHTLNDLKDYQRKHDFWQQQNEKLLAEQVPIEVKVTQHLAYEELKIRELSAEIGEYCKMVDRDNKQVLMCSWGHKEPETMAKLDFSPKEDKTGKPEDSMEPQGFVDTNTVIKKKKSKPVPDYFRPVGSPLYSKDFVKAPVFGGGVPNYMEPTWPSKDQCESYVQKVPDATNLSSVYLSPENKGYEVKALLTEAQGLKKGGEHPLPWYPPVCVTLLEIPEKTRKTYDHIKSVSYEERSRIPLKLFDPFARQALLDHVNEGKVTVEEIGQRILTAIKKAVGPAWILYNLAGLYWRIMGNNYHAIECVRSSLHSVPEEFKDVPLLNLANILYRWGRYEDAMIVMKDTLAVNSFEPTTQYFYGNLLWAMKNYTGAMAHFKEALEIKPEYEDALEALRAIKCFRLYHESAQSAAPLETETQVFGPSCQRQGTPSLPDGQQVESRVICKNENGEEKCVIETRTRAKPGECDGSCSQSCTVTPIHMDTCGGSLESQCIQKQGNNEPVPDDALFGGDFSLKLDEVSEYYQRKGLCQGEECNQLRVQCMIPMKTHTGLIAHVITPPKLFIRPVSLHSAQCMQGGQNPHIKLTVINGVLHQKLIFSQSPNELTVESHECVIFSDGSKSSGCSRQEYQAYVGDTTHFRDNPDAVMNFHNELRKYGHVDIDIYVGTDVPTEIQLHKSPRPMSKSPSNKFIQVPLYQGAEPSSTSRLQEIYIDRDSEGKKQREVEQLPDTELPDTEHHIETRYSLVPPKLEDCKKIKQINFKDFTSTWLSVNSKGIDIRKHIDFDSGLTDRAEEPVCMAEFQSRLPLDDLPGIKNRDNLDCLPETGLTEVLQKLSGKSITVKEMGTRIAMALKKNTTSWVLANMAALYWRVTGNCGRAVVCLRLAITSTPTYLQHISYLSLANVLYRAGYINDAIMATDKAMSISEVTVIIHFTMANLYAAKGDWVMATKFYESTLGLRSTFEPAKLRLKNLQCMSMLHTSED</sequence>
<keyword evidence="5" id="KW-1185">Reference proteome</keyword>